<keyword evidence="2" id="KW-1185">Reference proteome</keyword>
<organism evidence="1 2">
    <name type="scientific">Thiobacillus denitrificans</name>
    <dbReference type="NCBI Taxonomy" id="36861"/>
    <lineage>
        <taxon>Bacteria</taxon>
        <taxon>Pseudomonadati</taxon>
        <taxon>Pseudomonadota</taxon>
        <taxon>Betaproteobacteria</taxon>
        <taxon>Nitrosomonadales</taxon>
        <taxon>Thiobacillaceae</taxon>
        <taxon>Thiobacillus</taxon>
    </lineage>
</organism>
<comment type="caution">
    <text evidence="1">The sequence shown here is derived from an EMBL/GenBank/DDBJ whole genome shotgun (WGS) entry which is preliminary data.</text>
</comment>
<dbReference type="OrthoDB" id="6936674at2"/>
<gene>
    <name evidence="1" type="ORF">ABW22_09125</name>
</gene>
<evidence type="ECO:0000313" key="1">
    <source>
        <dbReference type="EMBL" id="KVW96173.1"/>
    </source>
</evidence>
<dbReference type="Proteomes" id="UP000064243">
    <property type="component" value="Unassembled WGS sequence"/>
</dbReference>
<reference evidence="1 2" key="1">
    <citation type="journal article" date="2015" name="Appl. Environ. Microbiol.">
        <title>Aerobic and Anaerobic Thiosulfate Oxidation by a Cold-Adapted, Subglacial Chemoautotroph.</title>
        <authorList>
            <person name="Harrold Z.R."/>
            <person name="Skidmore M.L."/>
            <person name="Hamilton T.L."/>
            <person name="Desch L."/>
            <person name="Amada K."/>
            <person name="van Gelder W."/>
            <person name="Glover K."/>
            <person name="Roden E.E."/>
            <person name="Boyd E.S."/>
        </authorList>
    </citation>
    <scope>NUCLEOTIDE SEQUENCE [LARGE SCALE GENOMIC DNA]</scope>
    <source>
        <strain evidence="1 2">RG</strain>
    </source>
</reference>
<proteinExistence type="predicted"/>
<evidence type="ECO:0000313" key="2">
    <source>
        <dbReference type="Proteomes" id="UP000064243"/>
    </source>
</evidence>
<protein>
    <submittedName>
        <fullName evidence="1">Uncharacterized protein</fullName>
    </submittedName>
</protein>
<sequence length="61" mass="6963">MIITRSHMDELGYCARGARRWFARMGLDWAVFVRDGIDADVLLATGDAMALRLIDHIKDKK</sequence>
<dbReference type="PATRIC" id="fig|36861.3.peg.1481"/>
<name>A0A106BPB8_THIDE</name>
<dbReference type="EMBL" id="LDUG01000021">
    <property type="protein sequence ID" value="KVW96173.1"/>
    <property type="molecule type" value="Genomic_DNA"/>
</dbReference>
<dbReference type="AlphaFoldDB" id="A0A106BPB8"/>
<dbReference type="RefSeq" id="WP_059755211.1">
    <property type="nucleotide sequence ID" value="NZ_LDUG01000021.1"/>
</dbReference>
<accession>A0A106BPB8</accession>